<sequence>MKNSDVFVLSSLSEGLPNVVIEAMACGVPVISTRCPSGPEEIITNKVNGILVPVKDEKALAESIVDLLKNKDKAKRLSEEGVKRAEYFDAKKIVRQYEKIFKEI</sequence>
<dbReference type="SUPFAM" id="SSF53756">
    <property type="entry name" value="UDP-Glycosyltransferase/glycogen phosphorylase"/>
    <property type="match status" value="1"/>
</dbReference>
<organism evidence="2">
    <name type="scientific">groundwater metagenome</name>
    <dbReference type="NCBI Taxonomy" id="717931"/>
    <lineage>
        <taxon>unclassified sequences</taxon>
        <taxon>metagenomes</taxon>
        <taxon>ecological metagenomes</taxon>
    </lineage>
</organism>
<dbReference type="EMBL" id="CCXY01000179">
    <property type="protein sequence ID" value="CEG12663.1"/>
    <property type="molecule type" value="Genomic_DNA"/>
</dbReference>
<dbReference type="Pfam" id="PF00534">
    <property type="entry name" value="Glycos_transf_1"/>
    <property type="match status" value="1"/>
</dbReference>
<dbReference type="Gene3D" id="3.40.50.2000">
    <property type="entry name" value="Glycogen Phosphorylase B"/>
    <property type="match status" value="2"/>
</dbReference>
<evidence type="ECO:0000259" key="1">
    <source>
        <dbReference type="Pfam" id="PF00534"/>
    </source>
</evidence>
<protein>
    <submittedName>
        <fullName evidence="2">Lipopolysaccharide biosynthesis</fullName>
    </submittedName>
</protein>
<dbReference type="GO" id="GO:0016757">
    <property type="term" value="F:glycosyltransferase activity"/>
    <property type="evidence" value="ECO:0007669"/>
    <property type="project" value="InterPro"/>
</dbReference>
<name>A0A098E9H0_9ZZZZ</name>
<dbReference type="AlphaFoldDB" id="A0A098E9H0"/>
<reference evidence="2" key="1">
    <citation type="submission" date="2014-09" db="EMBL/GenBank/DDBJ databases">
        <authorList>
            <person name="Probst J Alexander"/>
        </authorList>
    </citation>
    <scope>NUCLEOTIDE SEQUENCE</scope>
</reference>
<proteinExistence type="predicted"/>
<evidence type="ECO:0000313" key="2">
    <source>
        <dbReference type="EMBL" id="CEG12663.1"/>
    </source>
</evidence>
<dbReference type="PANTHER" id="PTHR12526">
    <property type="entry name" value="GLYCOSYLTRANSFERASE"/>
    <property type="match status" value="1"/>
</dbReference>
<gene>
    <name evidence="2" type="ORF">MSIBF_A260008</name>
</gene>
<accession>A0A098E9H0</accession>
<feature type="domain" description="Glycosyl transferase family 1" evidence="1">
    <location>
        <begin position="1"/>
        <end position="83"/>
    </location>
</feature>
<dbReference type="InterPro" id="IPR001296">
    <property type="entry name" value="Glyco_trans_1"/>
</dbReference>